<evidence type="ECO:0000313" key="2">
    <source>
        <dbReference type="EMBL" id="MYL65765.1"/>
    </source>
</evidence>
<reference evidence="2 3" key="1">
    <citation type="submission" date="2019-11" db="EMBL/GenBank/DDBJ databases">
        <title>Genome sequences of 17 halophilic strains isolated from different environments.</title>
        <authorList>
            <person name="Furrow R.E."/>
        </authorList>
    </citation>
    <scope>NUCLEOTIDE SEQUENCE [LARGE SCALE GENOMIC DNA]</scope>
    <source>
        <strain evidence="2 3">22506_14_FS</strain>
    </source>
</reference>
<dbReference type="GO" id="GO:0030077">
    <property type="term" value="C:plasma membrane light-harvesting complex"/>
    <property type="evidence" value="ECO:0007669"/>
    <property type="project" value="InterPro"/>
</dbReference>
<gene>
    <name evidence="2" type="ORF">GLW07_20595</name>
</gene>
<evidence type="ECO:0000259" key="1">
    <source>
        <dbReference type="Pfam" id="PF05239"/>
    </source>
</evidence>
<comment type="caution">
    <text evidence="2">The sequence shown here is derived from an EMBL/GenBank/DDBJ whole genome shotgun (WGS) entry which is preliminary data.</text>
</comment>
<evidence type="ECO:0000313" key="3">
    <source>
        <dbReference type="Proteomes" id="UP000447833"/>
    </source>
</evidence>
<dbReference type="InterPro" id="IPR027275">
    <property type="entry name" value="PRC-brl_dom"/>
</dbReference>
<dbReference type="Pfam" id="PF05239">
    <property type="entry name" value="PRC"/>
    <property type="match status" value="1"/>
</dbReference>
<dbReference type="InterPro" id="IPR014747">
    <property type="entry name" value="Bac_photo_RC_H_C"/>
</dbReference>
<dbReference type="InterPro" id="IPR011033">
    <property type="entry name" value="PRC_barrel-like_sf"/>
</dbReference>
<feature type="domain" description="PRC-barrel" evidence="1">
    <location>
        <begin position="158"/>
        <end position="219"/>
    </location>
</feature>
<dbReference type="SUPFAM" id="SSF50346">
    <property type="entry name" value="PRC-barrel domain"/>
    <property type="match status" value="2"/>
</dbReference>
<dbReference type="Proteomes" id="UP000447833">
    <property type="component" value="Unassembled WGS sequence"/>
</dbReference>
<protein>
    <submittedName>
        <fullName evidence="2">PRC-barrel domain containing protein</fullName>
    </submittedName>
</protein>
<sequence>MLVSENEVYKYAIDTKDGEKGILKELYFDDEHWAIRYLVIDTHKWLPGRKVLISPISIEHTNHETESFSVSLTSQEVSESPDIDTNQPISRKHEMDVNRHFSWPYYWVGTGAWGNGMYPRPFMADDLPDANSSLRNSNEDEENHLRSTKEVAGYHIQATDGEIGHVKDFIFDDETWQLRYFIVDTKNWFSGKEVLLSTKWIHDINWQDRTVIVDVTKEDIDQAPEYRLNEPITRRFEEDLHAHYGKTGYWKF</sequence>
<accession>A0A845F564</accession>
<organism evidence="2 3">
    <name type="scientific">Guptibacillus hwajinpoensis</name>
    <dbReference type="NCBI Taxonomy" id="208199"/>
    <lineage>
        <taxon>Bacteria</taxon>
        <taxon>Bacillati</taxon>
        <taxon>Bacillota</taxon>
        <taxon>Bacilli</taxon>
        <taxon>Bacillales</taxon>
        <taxon>Guptibacillaceae</taxon>
        <taxon>Guptibacillus</taxon>
    </lineage>
</organism>
<name>A0A845F564_9BACL</name>
<dbReference type="RefSeq" id="WP_160921405.1">
    <property type="nucleotide sequence ID" value="NZ_WMEY01000010.1"/>
</dbReference>
<dbReference type="GO" id="GO:0019684">
    <property type="term" value="P:photosynthesis, light reaction"/>
    <property type="evidence" value="ECO:0007669"/>
    <property type="project" value="InterPro"/>
</dbReference>
<dbReference type="AlphaFoldDB" id="A0A845F564"/>
<proteinExistence type="predicted"/>
<dbReference type="Gene3D" id="3.90.50.10">
    <property type="entry name" value="Photosynthetic Reaction Center, subunit H, domain 2"/>
    <property type="match status" value="2"/>
</dbReference>
<dbReference type="EMBL" id="WMEY01000010">
    <property type="protein sequence ID" value="MYL65765.1"/>
    <property type="molecule type" value="Genomic_DNA"/>
</dbReference>